<dbReference type="OrthoDB" id="9758472at2"/>
<dbReference type="PANTHER" id="PTHR32552">
    <property type="entry name" value="FERRICHROME IRON RECEPTOR-RELATED"/>
    <property type="match status" value="1"/>
</dbReference>
<evidence type="ECO:0000256" key="1">
    <source>
        <dbReference type="ARBA" id="ARBA00004571"/>
    </source>
</evidence>
<evidence type="ECO:0000256" key="9">
    <source>
        <dbReference type="ARBA" id="ARBA00023065"/>
    </source>
</evidence>
<evidence type="ECO:0000256" key="4">
    <source>
        <dbReference type="ARBA" id="ARBA00022452"/>
    </source>
</evidence>
<dbReference type="Pfam" id="PF07715">
    <property type="entry name" value="Plug"/>
    <property type="match status" value="1"/>
</dbReference>
<evidence type="ECO:0000256" key="8">
    <source>
        <dbReference type="ARBA" id="ARBA00023004"/>
    </source>
</evidence>
<feature type="signal peptide" evidence="16">
    <location>
        <begin position="1"/>
        <end position="24"/>
    </location>
</feature>
<dbReference type="EMBL" id="PDEP01000005">
    <property type="protein sequence ID" value="PEN07733.1"/>
    <property type="molecule type" value="Genomic_DNA"/>
</dbReference>
<keyword evidence="10 15" id="KW-0798">TonB box</keyword>
<evidence type="ECO:0000313" key="19">
    <source>
        <dbReference type="EMBL" id="PEN07733.1"/>
    </source>
</evidence>
<dbReference type="PROSITE" id="PS52016">
    <property type="entry name" value="TONB_DEPENDENT_REC_3"/>
    <property type="match status" value="1"/>
</dbReference>
<dbReference type="Proteomes" id="UP000221024">
    <property type="component" value="Unassembled WGS sequence"/>
</dbReference>
<dbReference type="CDD" id="cd01347">
    <property type="entry name" value="ligand_gated_channel"/>
    <property type="match status" value="1"/>
</dbReference>
<protein>
    <submittedName>
        <fullName evidence="19">TonB-dependent siderophore receptor</fullName>
    </submittedName>
</protein>
<dbReference type="Pfam" id="PF00593">
    <property type="entry name" value="TonB_dep_Rec_b-barrel"/>
    <property type="match status" value="1"/>
</dbReference>
<dbReference type="InterPro" id="IPR037066">
    <property type="entry name" value="Plug_dom_sf"/>
</dbReference>
<dbReference type="InterPro" id="IPR036942">
    <property type="entry name" value="Beta-barrel_TonB_sf"/>
</dbReference>
<evidence type="ECO:0000313" key="20">
    <source>
        <dbReference type="Proteomes" id="UP000221024"/>
    </source>
</evidence>
<evidence type="ECO:0000256" key="2">
    <source>
        <dbReference type="ARBA" id="ARBA00009810"/>
    </source>
</evidence>
<dbReference type="PANTHER" id="PTHR32552:SF68">
    <property type="entry name" value="FERRICHROME OUTER MEMBRANE TRANSPORTER_PHAGE RECEPTOR"/>
    <property type="match status" value="1"/>
</dbReference>
<keyword evidence="5" id="KW-0410">Iron transport</keyword>
<dbReference type="Gene3D" id="2.60.40.1120">
    <property type="entry name" value="Carboxypeptidase-like, regulatory domain"/>
    <property type="match status" value="1"/>
</dbReference>
<evidence type="ECO:0000256" key="15">
    <source>
        <dbReference type="RuleBase" id="RU003357"/>
    </source>
</evidence>
<dbReference type="GO" id="GO:0009279">
    <property type="term" value="C:cell outer membrane"/>
    <property type="evidence" value="ECO:0007669"/>
    <property type="project" value="UniProtKB-SubCell"/>
</dbReference>
<evidence type="ECO:0000256" key="13">
    <source>
        <dbReference type="ARBA" id="ARBA00023237"/>
    </source>
</evidence>
<feature type="domain" description="TonB-dependent receptor-like beta-barrel" evidence="17">
    <location>
        <begin position="311"/>
        <end position="770"/>
    </location>
</feature>
<dbReference type="InterPro" id="IPR000531">
    <property type="entry name" value="Beta-barrel_TonB"/>
</dbReference>
<keyword evidence="13 14" id="KW-0998">Cell outer membrane</keyword>
<keyword evidence="8" id="KW-0408">Iron</keyword>
<evidence type="ECO:0000256" key="12">
    <source>
        <dbReference type="ARBA" id="ARBA00023170"/>
    </source>
</evidence>
<dbReference type="InterPro" id="IPR012910">
    <property type="entry name" value="Plug_dom"/>
</dbReference>
<dbReference type="RefSeq" id="WP_098061920.1">
    <property type="nucleotide sequence ID" value="NZ_PDEP01000005.1"/>
</dbReference>
<dbReference type="GO" id="GO:0015344">
    <property type="term" value="F:siderophore uptake transmembrane transporter activity"/>
    <property type="evidence" value="ECO:0007669"/>
    <property type="project" value="TreeGrafter"/>
</dbReference>
<evidence type="ECO:0000256" key="5">
    <source>
        <dbReference type="ARBA" id="ARBA00022496"/>
    </source>
</evidence>
<dbReference type="InterPro" id="IPR010105">
    <property type="entry name" value="TonB_sidphr_rcpt"/>
</dbReference>
<keyword evidence="3 14" id="KW-0813">Transport</keyword>
<evidence type="ECO:0000256" key="3">
    <source>
        <dbReference type="ARBA" id="ARBA00022448"/>
    </source>
</evidence>
<dbReference type="GO" id="GO:0015891">
    <property type="term" value="P:siderophore transport"/>
    <property type="evidence" value="ECO:0007669"/>
    <property type="project" value="InterPro"/>
</dbReference>
<dbReference type="Pfam" id="PF13715">
    <property type="entry name" value="CarbopepD_reg_2"/>
    <property type="match status" value="1"/>
</dbReference>
<dbReference type="Gene3D" id="2.170.130.10">
    <property type="entry name" value="TonB-dependent receptor, plug domain"/>
    <property type="match status" value="1"/>
</dbReference>
<dbReference type="NCBIfam" id="TIGR01783">
    <property type="entry name" value="TonB-siderophor"/>
    <property type="match status" value="1"/>
</dbReference>
<dbReference type="InterPro" id="IPR039426">
    <property type="entry name" value="TonB-dep_rcpt-like"/>
</dbReference>
<keyword evidence="7 16" id="KW-0732">Signal</keyword>
<comment type="caution">
    <text evidence="19">The sequence shown here is derived from an EMBL/GenBank/DDBJ whole genome shotgun (WGS) entry which is preliminary data.</text>
</comment>
<gene>
    <name evidence="19" type="ORF">CRI93_07045</name>
</gene>
<keyword evidence="11 14" id="KW-0472">Membrane</keyword>
<accession>A0A2H3NQ62</accession>
<dbReference type="InterPro" id="IPR008969">
    <property type="entry name" value="CarboxyPept-like_regulatory"/>
</dbReference>
<dbReference type="Gene3D" id="2.40.170.20">
    <property type="entry name" value="TonB-dependent receptor, beta-barrel domain"/>
    <property type="match status" value="1"/>
</dbReference>
<comment type="subcellular location">
    <subcellularLocation>
        <location evidence="1 14">Cell outer membrane</location>
        <topology evidence="1 14">Multi-pass membrane protein</topology>
    </subcellularLocation>
</comment>
<evidence type="ECO:0000256" key="10">
    <source>
        <dbReference type="ARBA" id="ARBA00023077"/>
    </source>
</evidence>
<keyword evidence="4 14" id="KW-1134">Transmembrane beta strand</keyword>
<sequence length="801" mass="87962">MTHAIRYASLVFLVLGWMTTSVLAQSGEITGTVVDATTEEPLSGVNIGLEGTAFGAATNADGAFMLSDVPADTYTLRASFVGYETIRQEITVNAGETASVALQFTPADIELQGVEVVGRRAQSYAGDYSFVATKSATPLIDVPQSVSVITKEVLDDQQTYRLNEVFKNVAGVNTFSGYNDYTARGFRSGSSDARLLNGLKAGFSFWTNPILPHIERVEVLKGPASALFANTNPGGTINMVTKKPLASERQSINFTLGSYDTYRATADFTGPLTDDGSVLYRLNVGYENADTFRTLQFNESILIAPSVSFLPSDRTRVNVDFVYADVNTRLDRGQPIFDQTDDLTSTPIDFSLSQPGDFMNNTNFHVTTSLSHEFTDALTFNSSYMRFRYDHDLEEHRTSNVFLPNDPTTLQLAFIKRKQERVVDNVTNYFTLDTETGAVEHQALAGFDFLQQDDNRTQWGARGADNFILPDGTETPGGNVGNFSLTDPVRTIEGRNPATYEANWFSEPWLEEPVRARTYGAYVQDQVSWNRWQALVSLRHEWYRDLLPESSGGETVEQTAWLPRAGLVFSATDNVNLYGSFSKGFQPQAASSLVNPQAGGPFDPETSFLYEAGAKGMFFDGRLSATAAAYQITKENVLVSANDSGNPNLLEQRGEERSRGVELEVAGEPVSGLRLTANYAYNRAEIIEAADPANEGQIKENAPEHMGGFWGTYTISDGPFAGLGFGGGGHFVTERNTFESTLQLPGYFVADATAFYTVNNFKITATLNNVFDETYWTGGYNFGRIYPGEPRSALLKVGYTF</sequence>
<dbReference type="SUPFAM" id="SSF56935">
    <property type="entry name" value="Porins"/>
    <property type="match status" value="1"/>
</dbReference>
<comment type="similarity">
    <text evidence="2 14 15">Belongs to the TonB-dependent receptor family.</text>
</comment>
<evidence type="ECO:0000256" key="14">
    <source>
        <dbReference type="PROSITE-ProRule" id="PRU01360"/>
    </source>
</evidence>
<evidence type="ECO:0000256" key="7">
    <source>
        <dbReference type="ARBA" id="ARBA00022729"/>
    </source>
</evidence>
<dbReference type="AlphaFoldDB" id="A0A2H3NQ62"/>
<keyword evidence="9" id="KW-0406">Ion transport</keyword>
<dbReference type="SUPFAM" id="SSF49464">
    <property type="entry name" value="Carboxypeptidase regulatory domain-like"/>
    <property type="match status" value="1"/>
</dbReference>
<dbReference type="GO" id="GO:0038023">
    <property type="term" value="F:signaling receptor activity"/>
    <property type="evidence" value="ECO:0007669"/>
    <property type="project" value="InterPro"/>
</dbReference>
<keyword evidence="12 19" id="KW-0675">Receptor</keyword>
<evidence type="ECO:0000256" key="16">
    <source>
        <dbReference type="SAM" id="SignalP"/>
    </source>
</evidence>
<reference evidence="19 20" key="1">
    <citation type="submission" date="2017-10" db="EMBL/GenBank/DDBJ databases">
        <title>Draft genome of Longimonas halophila.</title>
        <authorList>
            <person name="Goh K.M."/>
            <person name="Shamsir M.S."/>
            <person name="Lim S.W."/>
        </authorList>
    </citation>
    <scope>NUCLEOTIDE SEQUENCE [LARGE SCALE GENOMIC DNA]</scope>
    <source>
        <strain evidence="19 20">KCTC 42399</strain>
    </source>
</reference>
<proteinExistence type="inferred from homology"/>
<evidence type="ECO:0000259" key="17">
    <source>
        <dbReference type="Pfam" id="PF00593"/>
    </source>
</evidence>
<evidence type="ECO:0000256" key="11">
    <source>
        <dbReference type="ARBA" id="ARBA00023136"/>
    </source>
</evidence>
<feature type="chain" id="PRO_5013655659" evidence="16">
    <location>
        <begin position="25"/>
        <end position="801"/>
    </location>
</feature>
<name>A0A2H3NQ62_9BACT</name>
<evidence type="ECO:0000259" key="18">
    <source>
        <dbReference type="Pfam" id="PF07715"/>
    </source>
</evidence>
<keyword evidence="6 14" id="KW-0812">Transmembrane</keyword>
<organism evidence="19 20">
    <name type="scientific">Longimonas halophila</name>
    <dbReference type="NCBI Taxonomy" id="1469170"/>
    <lineage>
        <taxon>Bacteria</taxon>
        <taxon>Pseudomonadati</taxon>
        <taxon>Rhodothermota</taxon>
        <taxon>Rhodothermia</taxon>
        <taxon>Rhodothermales</taxon>
        <taxon>Salisaetaceae</taxon>
        <taxon>Longimonas</taxon>
    </lineage>
</organism>
<feature type="domain" description="TonB-dependent receptor plug" evidence="18">
    <location>
        <begin position="139"/>
        <end position="236"/>
    </location>
</feature>
<evidence type="ECO:0000256" key="6">
    <source>
        <dbReference type="ARBA" id="ARBA00022692"/>
    </source>
</evidence>
<keyword evidence="20" id="KW-1185">Reference proteome</keyword>